<keyword evidence="7 8" id="KW-0472">Membrane</keyword>
<evidence type="ECO:0000256" key="6">
    <source>
        <dbReference type="ARBA" id="ARBA00022989"/>
    </source>
</evidence>
<comment type="similarity">
    <text evidence="2">Belongs to the bacterial sugar transferase family.</text>
</comment>
<evidence type="ECO:0000313" key="11">
    <source>
        <dbReference type="EMBL" id="WKW15362.1"/>
    </source>
</evidence>
<name>A0AA49K0V0_9BACT</name>
<dbReference type="InterPro" id="IPR003362">
    <property type="entry name" value="Bact_transf"/>
</dbReference>
<sequence length="323" mass="35849">MVIGTARDVPRALEHPAVGAQWFQVCGVVTVAEDEDATTIRGQSDALHQLISSHRASVVLVAGPLGTAMMRAASDISQLHGCRLLAVMPSEVVAGHEPLVVWEGDAPLVQLAAHRRTEWQALLKRSIDIVLSATMLVVLAPLFAIIAAAIALESRGPVFFRHRRVGLRERAFHCLKFRTMVVDAEERLRRDPQLWATYREHGFRIPDNDDPRVTRLGRLLRRTSLDELPQLINVLRGDMSLIGPRPIVHEELEHYAGSERLLLSVRPGITGLWAVSGRHRLAYPDRAAVELGYVRTWSLRGDFAIAMRTVKAVADYGSVSAQR</sequence>
<dbReference type="GO" id="GO:0016780">
    <property type="term" value="F:phosphotransferase activity, for other substituted phosphate groups"/>
    <property type="evidence" value="ECO:0007669"/>
    <property type="project" value="TreeGrafter"/>
</dbReference>
<evidence type="ECO:0000256" key="1">
    <source>
        <dbReference type="ARBA" id="ARBA00004236"/>
    </source>
</evidence>
<dbReference type="EMBL" id="CP130612">
    <property type="protein sequence ID" value="WKW12455.1"/>
    <property type="molecule type" value="Genomic_DNA"/>
</dbReference>
<dbReference type="PANTHER" id="PTHR30576">
    <property type="entry name" value="COLANIC BIOSYNTHESIS UDP-GLUCOSE LIPID CARRIER TRANSFERASE"/>
    <property type="match status" value="1"/>
</dbReference>
<keyword evidence="5 8" id="KW-0812">Transmembrane</keyword>
<keyword evidence="3" id="KW-1003">Cell membrane</keyword>
<dbReference type="KEGG" id="pspc:Strain318_001747"/>
<evidence type="ECO:0000256" key="8">
    <source>
        <dbReference type="SAM" id="Phobius"/>
    </source>
</evidence>
<keyword evidence="6 8" id="KW-1133">Transmembrane helix</keyword>
<evidence type="ECO:0000313" key="12">
    <source>
        <dbReference type="Proteomes" id="UP001229955"/>
    </source>
</evidence>
<organism evidence="11 12">
    <name type="scientific">Pseudogemmatithrix spongiicola</name>
    <dbReference type="NCBI Taxonomy" id="3062599"/>
    <lineage>
        <taxon>Bacteria</taxon>
        <taxon>Pseudomonadati</taxon>
        <taxon>Gemmatimonadota</taxon>
        <taxon>Gemmatimonadia</taxon>
        <taxon>Gemmatimonadales</taxon>
        <taxon>Gemmatimonadaceae</taxon>
        <taxon>Pseudogemmatithrix</taxon>
    </lineage>
</organism>
<dbReference type="RefSeq" id="WP_367887945.1">
    <property type="nucleotide sequence ID" value="NZ_CP130613.1"/>
</dbReference>
<reference evidence="11" key="1">
    <citation type="submission" date="2023-07" db="EMBL/GenBank/DDBJ databases">
        <authorList>
            <person name="Haufschild T."/>
            <person name="Kallscheuer N."/>
            <person name="Hammer J."/>
            <person name="Kohn T."/>
            <person name="Kabuu M."/>
            <person name="Jogler M."/>
            <person name="Wohfarth N."/>
            <person name="Heuer A."/>
            <person name="Rohde M."/>
            <person name="van Teeseling M.C.F."/>
            <person name="Jogler C."/>
        </authorList>
    </citation>
    <scope>NUCLEOTIDE SEQUENCE</scope>
    <source>
        <strain evidence="10">Strain 138</strain>
        <strain evidence="11">Strain 318</strain>
    </source>
</reference>
<dbReference type="PANTHER" id="PTHR30576:SF4">
    <property type="entry name" value="UNDECAPRENYL-PHOSPHATE GALACTOSE PHOSPHOTRANSFERASE"/>
    <property type="match status" value="1"/>
</dbReference>
<evidence type="ECO:0000256" key="4">
    <source>
        <dbReference type="ARBA" id="ARBA00022679"/>
    </source>
</evidence>
<keyword evidence="12" id="KW-1185">Reference proteome</keyword>
<proteinExistence type="inferred from homology"/>
<gene>
    <name evidence="10" type="ORF">Strain138_001748</name>
    <name evidence="11" type="ORF">Strain318_001747</name>
</gene>
<accession>A0AA49JV34</accession>
<keyword evidence="4 11" id="KW-0808">Transferase</keyword>
<feature type="domain" description="Bacterial sugar transferase" evidence="9">
    <location>
        <begin position="124"/>
        <end position="313"/>
    </location>
</feature>
<evidence type="ECO:0000256" key="2">
    <source>
        <dbReference type="ARBA" id="ARBA00006464"/>
    </source>
</evidence>
<dbReference type="AlphaFoldDB" id="A0AA49K0V0"/>
<feature type="transmembrane region" description="Helical" evidence="8">
    <location>
        <begin position="129"/>
        <end position="152"/>
    </location>
</feature>
<dbReference type="Pfam" id="PF02397">
    <property type="entry name" value="Bac_transf"/>
    <property type="match status" value="1"/>
</dbReference>
<comment type="subcellular location">
    <subcellularLocation>
        <location evidence="1">Cell membrane</location>
    </subcellularLocation>
</comment>
<evidence type="ECO:0000313" key="10">
    <source>
        <dbReference type="EMBL" id="WKW12455.1"/>
    </source>
</evidence>
<evidence type="ECO:0000256" key="5">
    <source>
        <dbReference type="ARBA" id="ARBA00022692"/>
    </source>
</evidence>
<dbReference type="GO" id="GO:0005886">
    <property type="term" value="C:plasma membrane"/>
    <property type="evidence" value="ECO:0007669"/>
    <property type="project" value="UniProtKB-SubCell"/>
</dbReference>
<accession>A0AA49K0V0</accession>
<evidence type="ECO:0000256" key="3">
    <source>
        <dbReference type="ARBA" id="ARBA00022475"/>
    </source>
</evidence>
<dbReference type="EMBL" id="CP130613">
    <property type="protein sequence ID" value="WKW15362.1"/>
    <property type="molecule type" value="Genomic_DNA"/>
</dbReference>
<protein>
    <submittedName>
        <fullName evidence="11">Sugar transferase</fullName>
    </submittedName>
</protein>
<evidence type="ECO:0000259" key="9">
    <source>
        <dbReference type="Pfam" id="PF02397"/>
    </source>
</evidence>
<evidence type="ECO:0000256" key="7">
    <source>
        <dbReference type="ARBA" id="ARBA00023136"/>
    </source>
</evidence>
<dbReference type="Proteomes" id="UP001229955">
    <property type="component" value="Chromosome"/>
</dbReference>